<keyword evidence="1 3" id="KW-0689">Ribosomal protein</keyword>
<gene>
    <name evidence="3" type="primary">rpl18a</name>
    <name evidence="3" type="synonym">rpl20e</name>
    <name evidence="3" type="synonym">rplX</name>
    <name evidence="5" type="ORF">GCM10007981_12310</name>
</gene>
<dbReference type="InterPro" id="IPR028877">
    <property type="entry name" value="Ribosomal_eL20"/>
</dbReference>
<dbReference type="AlphaFoldDB" id="A0A830GUD9"/>
<dbReference type="EMBL" id="BMNL01000003">
    <property type="protein sequence ID" value="GGP21252.1"/>
    <property type="molecule type" value="Genomic_DNA"/>
</dbReference>
<reference evidence="5" key="1">
    <citation type="journal article" date="2014" name="Int. J. Syst. Evol. Microbiol.">
        <title>Complete genome sequence of Corynebacterium casei LMG S-19264T (=DSM 44701T), isolated from a smear-ripened cheese.</title>
        <authorList>
            <consortium name="US DOE Joint Genome Institute (JGI-PGF)"/>
            <person name="Walter F."/>
            <person name="Albersmeier A."/>
            <person name="Kalinowski J."/>
            <person name="Ruckert C."/>
        </authorList>
    </citation>
    <scope>NUCLEOTIDE SEQUENCE</scope>
    <source>
        <strain evidence="5">JCM 10088</strain>
    </source>
</reference>
<dbReference type="GO" id="GO:0003735">
    <property type="term" value="F:structural constituent of ribosome"/>
    <property type="evidence" value="ECO:0007669"/>
    <property type="project" value="InterPro"/>
</dbReference>
<dbReference type="Proteomes" id="UP000610960">
    <property type="component" value="Unassembled WGS sequence"/>
</dbReference>
<evidence type="ECO:0000313" key="5">
    <source>
        <dbReference type="EMBL" id="GGP21252.1"/>
    </source>
</evidence>
<keyword evidence="6" id="KW-1185">Reference proteome</keyword>
<comment type="subunit">
    <text evidence="3">Part of the 50S ribosomal subunit. Binds 23S rRNA.</text>
</comment>
<dbReference type="InterPro" id="IPR023573">
    <property type="entry name" value="Ribosomal_eL20_dom"/>
</dbReference>
<organism evidence="5 6">
    <name type="scientific">Thermocladium modestius</name>
    <dbReference type="NCBI Taxonomy" id="62609"/>
    <lineage>
        <taxon>Archaea</taxon>
        <taxon>Thermoproteota</taxon>
        <taxon>Thermoprotei</taxon>
        <taxon>Thermoproteales</taxon>
        <taxon>Thermoproteaceae</taxon>
        <taxon>Thermocladium</taxon>
    </lineage>
</organism>
<dbReference type="Pfam" id="PF01775">
    <property type="entry name" value="Ribosomal_L18A"/>
    <property type="match status" value="1"/>
</dbReference>
<dbReference type="GO" id="GO:0070180">
    <property type="term" value="F:large ribosomal subunit rRNA binding"/>
    <property type="evidence" value="ECO:0007669"/>
    <property type="project" value="UniProtKB-UniRule"/>
</dbReference>
<evidence type="ECO:0000313" key="6">
    <source>
        <dbReference type="Proteomes" id="UP000610960"/>
    </source>
</evidence>
<proteinExistence type="inferred from homology"/>
<sequence>MSVKVYKVKGKFRDTDGWKKFEKEVTAISEKDAVEKTYTQIGGLHRVKRRLIRIEDVREEDPASLSSKELIQLLSLDKLVVLGNEELR</sequence>
<dbReference type="GO" id="GO:0006412">
    <property type="term" value="P:translation"/>
    <property type="evidence" value="ECO:0007669"/>
    <property type="project" value="UniProtKB-UniRule"/>
</dbReference>
<name>A0A830GUD9_9CREN</name>
<dbReference type="GO" id="GO:0005840">
    <property type="term" value="C:ribosome"/>
    <property type="evidence" value="ECO:0007669"/>
    <property type="project" value="UniProtKB-KW"/>
</dbReference>
<feature type="domain" description="Large ribosomal subunit protein eL20" evidence="4">
    <location>
        <begin position="3"/>
        <end position="58"/>
    </location>
</feature>
<evidence type="ECO:0000256" key="1">
    <source>
        <dbReference type="ARBA" id="ARBA00022980"/>
    </source>
</evidence>
<evidence type="ECO:0000256" key="3">
    <source>
        <dbReference type="HAMAP-Rule" id="MF_00273"/>
    </source>
</evidence>
<comment type="similarity">
    <text evidence="3">Belongs to the eukaryotic ribosomal protein eL20 family.</text>
</comment>
<reference evidence="5" key="2">
    <citation type="submission" date="2020-09" db="EMBL/GenBank/DDBJ databases">
        <authorList>
            <person name="Sun Q."/>
            <person name="Ohkuma M."/>
        </authorList>
    </citation>
    <scope>NUCLEOTIDE SEQUENCE</scope>
    <source>
        <strain evidence="5">JCM 10088</strain>
    </source>
</reference>
<comment type="caution">
    <text evidence="5">The sequence shown here is derived from an EMBL/GenBank/DDBJ whole genome shotgun (WGS) entry which is preliminary data.</text>
</comment>
<evidence type="ECO:0000259" key="4">
    <source>
        <dbReference type="Pfam" id="PF01775"/>
    </source>
</evidence>
<dbReference type="SUPFAM" id="SSF160374">
    <property type="entry name" value="RplX-like"/>
    <property type="match status" value="1"/>
</dbReference>
<protein>
    <recommendedName>
        <fullName evidence="3">Large ribosomal subunit protein eL20</fullName>
    </recommendedName>
</protein>
<dbReference type="OrthoDB" id="191241at2157"/>
<keyword evidence="2 3" id="KW-0687">Ribonucleoprotein</keyword>
<dbReference type="Gene3D" id="3.10.20.10">
    <property type="match status" value="1"/>
</dbReference>
<keyword evidence="3" id="KW-0694">RNA-binding</keyword>
<dbReference type="GO" id="GO:1990904">
    <property type="term" value="C:ribonucleoprotein complex"/>
    <property type="evidence" value="ECO:0007669"/>
    <property type="project" value="UniProtKB-KW"/>
</dbReference>
<accession>A0A830GUD9</accession>
<keyword evidence="3" id="KW-0699">rRNA-binding</keyword>
<dbReference type="NCBIfam" id="NF001981">
    <property type="entry name" value="PRK00773.1-1"/>
    <property type="match status" value="1"/>
</dbReference>
<dbReference type="HAMAP" id="MF_00273">
    <property type="entry name" value="Ribosomal_eL20"/>
    <property type="match status" value="1"/>
</dbReference>
<evidence type="ECO:0000256" key="2">
    <source>
        <dbReference type="ARBA" id="ARBA00023274"/>
    </source>
</evidence>
<dbReference type="RefSeq" id="WP_188596563.1">
    <property type="nucleotide sequence ID" value="NZ_BMNL01000003.1"/>
</dbReference>